<evidence type="ECO:0000256" key="3">
    <source>
        <dbReference type="ARBA" id="ARBA00022692"/>
    </source>
</evidence>
<evidence type="ECO:0000313" key="8">
    <source>
        <dbReference type="Proteomes" id="UP000824002"/>
    </source>
</evidence>
<evidence type="ECO:0000256" key="2">
    <source>
        <dbReference type="ARBA" id="ARBA00022475"/>
    </source>
</evidence>
<evidence type="ECO:0000256" key="5">
    <source>
        <dbReference type="ARBA" id="ARBA00023136"/>
    </source>
</evidence>
<keyword evidence="4 6" id="KW-1133">Transmembrane helix</keyword>
<gene>
    <name evidence="7" type="ORF">IAB51_10890</name>
</gene>
<comment type="subcellular location">
    <subcellularLocation>
        <location evidence="1">Cell membrane</location>
        <topology evidence="1">Multi-pass membrane protein</topology>
    </subcellularLocation>
</comment>
<dbReference type="InterPro" id="IPR011701">
    <property type="entry name" value="MFS"/>
</dbReference>
<feature type="transmembrane region" description="Helical" evidence="6">
    <location>
        <begin position="344"/>
        <end position="368"/>
    </location>
</feature>
<evidence type="ECO:0000256" key="4">
    <source>
        <dbReference type="ARBA" id="ARBA00022989"/>
    </source>
</evidence>
<reference evidence="7" key="2">
    <citation type="journal article" date="2021" name="PeerJ">
        <title>Extensive microbial diversity within the chicken gut microbiome revealed by metagenomics and culture.</title>
        <authorList>
            <person name="Gilroy R."/>
            <person name="Ravi A."/>
            <person name="Getino M."/>
            <person name="Pursley I."/>
            <person name="Horton D.L."/>
            <person name="Alikhan N.F."/>
            <person name="Baker D."/>
            <person name="Gharbi K."/>
            <person name="Hall N."/>
            <person name="Watson M."/>
            <person name="Adriaenssens E.M."/>
            <person name="Foster-Nyarko E."/>
            <person name="Jarju S."/>
            <person name="Secka A."/>
            <person name="Antonio M."/>
            <person name="Oren A."/>
            <person name="Chaudhuri R.R."/>
            <person name="La Ragione R."/>
            <person name="Hildebrand F."/>
            <person name="Pallen M.J."/>
        </authorList>
    </citation>
    <scope>NUCLEOTIDE SEQUENCE</scope>
    <source>
        <strain evidence="7">CHK199-13235</strain>
    </source>
</reference>
<sequence>MYREILKNADYRKLFFANVINDFGDSVDAIAFTWLTYQFSQSASLSALTLAANRLPTVIFQPLFSPITDRLPKKPVMAVCDFIRAALVGIFLLLFLTDSLQAWMFLAFSFVMNTVESFRIPAGVGMLPQLVGKGGYKKASSLMHSACMVADLAGTGLAGIIAAFSMGSAFAVDLLTFVLSGLLILAIRFPEAAAPKEERKGYFAELKGGFQYLGKNHIFLLLVMGAVLSNSINSIFASLQAPYISDIFRGGSETLSLLGVCETAGLLLAFYFYPKISERLPSRNQFLLSFGTSCASYLLLLLIPLLGWFRYLAAGLLMFGWGLLGGVAASLFSVKLVQVVEPDYLGRAASLFNATGSCVTPLVSAAIAGLVAFLPIQAMLLIGAAAAAVVLAILARLKLCYALNQEEKPAIMEGEQSLGAD</sequence>
<dbReference type="PANTHER" id="PTHR23513">
    <property type="entry name" value="INTEGRAL MEMBRANE EFFLUX PROTEIN-RELATED"/>
    <property type="match status" value="1"/>
</dbReference>
<feature type="transmembrane region" description="Helical" evidence="6">
    <location>
        <begin position="286"/>
        <end position="305"/>
    </location>
</feature>
<dbReference type="SUPFAM" id="SSF103473">
    <property type="entry name" value="MFS general substrate transporter"/>
    <property type="match status" value="1"/>
</dbReference>
<feature type="transmembrane region" description="Helical" evidence="6">
    <location>
        <begin position="218"/>
        <end position="243"/>
    </location>
</feature>
<dbReference type="Proteomes" id="UP000824002">
    <property type="component" value="Unassembled WGS sequence"/>
</dbReference>
<comment type="caution">
    <text evidence="7">The sequence shown here is derived from an EMBL/GenBank/DDBJ whole genome shotgun (WGS) entry which is preliminary data.</text>
</comment>
<evidence type="ECO:0000256" key="6">
    <source>
        <dbReference type="SAM" id="Phobius"/>
    </source>
</evidence>
<keyword evidence="5 6" id="KW-0472">Membrane</keyword>
<dbReference type="GO" id="GO:0005886">
    <property type="term" value="C:plasma membrane"/>
    <property type="evidence" value="ECO:0007669"/>
    <property type="project" value="UniProtKB-SubCell"/>
</dbReference>
<protein>
    <submittedName>
        <fullName evidence="7">MFS transporter</fullName>
    </submittedName>
</protein>
<feature type="transmembrane region" description="Helical" evidence="6">
    <location>
        <begin position="76"/>
        <end position="96"/>
    </location>
</feature>
<feature type="transmembrane region" description="Helical" evidence="6">
    <location>
        <begin position="374"/>
        <end position="395"/>
    </location>
</feature>
<dbReference type="Pfam" id="PF07690">
    <property type="entry name" value="MFS_1"/>
    <property type="match status" value="1"/>
</dbReference>
<name>A0A9D1FPF6_9FIRM</name>
<evidence type="ECO:0000313" key="7">
    <source>
        <dbReference type="EMBL" id="HIS77292.1"/>
    </source>
</evidence>
<dbReference type="AlphaFoldDB" id="A0A9D1FPF6"/>
<reference evidence="7" key="1">
    <citation type="submission" date="2020-10" db="EMBL/GenBank/DDBJ databases">
        <authorList>
            <person name="Gilroy R."/>
        </authorList>
    </citation>
    <scope>NUCLEOTIDE SEQUENCE</scope>
    <source>
        <strain evidence="7">CHK199-13235</strain>
    </source>
</reference>
<dbReference type="GO" id="GO:0022857">
    <property type="term" value="F:transmembrane transporter activity"/>
    <property type="evidence" value="ECO:0007669"/>
    <property type="project" value="InterPro"/>
</dbReference>
<dbReference type="PANTHER" id="PTHR23513:SF6">
    <property type="entry name" value="MAJOR FACILITATOR SUPERFAMILY ASSOCIATED DOMAIN-CONTAINING PROTEIN"/>
    <property type="match status" value="1"/>
</dbReference>
<dbReference type="EMBL" id="DVJP01000072">
    <property type="protein sequence ID" value="HIS77292.1"/>
    <property type="molecule type" value="Genomic_DNA"/>
</dbReference>
<evidence type="ECO:0000256" key="1">
    <source>
        <dbReference type="ARBA" id="ARBA00004651"/>
    </source>
</evidence>
<keyword evidence="2" id="KW-1003">Cell membrane</keyword>
<keyword evidence="3 6" id="KW-0812">Transmembrane</keyword>
<feature type="transmembrane region" description="Helical" evidence="6">
    <location>
        <begin position="255"/>
        <end position="274"/>
    </location>
</feature>
<proteinExistence type="predicted"/>
<organism evidence="7 8">
    <name type="scientific">Candidatus Merdivicinus excrementipullorum</name>
    <dbReference type="NCBI Taxonomy" id="2840867"/>
    <lineage>
        <taxon>Bacteria</taxon>
        <taxon>Bacillati</taxon>
        <taxon>Bacillota</taxon>
        <taxon>Clostridia</taxon>
        <taxon>Eubacteriales</taxon>
        <taxon>Oscillospiraceae</taxon>
        <taxon>Oscillospiraceae incertae sedis</taxon>
        <taxon>Candidatus Merdivicinus</taxon>
    </lineage>
</organism>
<dbReference type="CDD" id="cd06173">
    <property type="entry name" value="MFS_MefA_like"/>
    <property type="match status" value="1"/>
</dbReference>
<dbReference type="Gene3D" id="1.20.1250.20">
    <property type="entry name" value="MFS general substrate transporter like domains"/>
    <property type="match status" value="1"/>
</dbReference>
<accession>A0A9D1FPF6</accession>
<dbReference type="InterPro" id="IPR036259">
    <property type="entry name" value="MFS_trans_sf"/>
</dbReference>
<feature type="transmembrane region" description="Helical" evidence="6">
    <location>
        <begin position="311"/>
        <end position="332"/>
    </location>
</feature>